<keyword evidence="1" id="KW-0808">Transferase</keyword>
<accession>A0AAE0L242</accession>
<gene>
    <name evidence="3" type="ORF">CYMTET_22599</name>
</gene>
<dbReference type="Proteomes" id="UP001190700">
    <property type="component" value="Unassembled WGS sequence"/>
</dbReference>
<organism evidence="3 4">
    <name type="scientific">Cymbomonas tetramitiformis</name>
    <dbReference type="NCBI Taxonomy" id="36881"/>
    <lineage>
        <taxon>Eukaryota</taxon>
        <taxon>Viridiplantae</taxon>
        <taxon>Chlorophyta</taxon>
        <taxon>Pyramimonadophyceae</taxon>
        <taxon>Pyramimonadales</taxon>
        <taxon>Pyramimonadaceae</taxon>
        <taxon>Cymbomonas</taxon>
    </lineage>
</organism>
<dbReference type="EMBL" id="LGRX02011471">
    <property type="protein sequence ID" value="KAK3268925.1"/>
    <property type="molecule type" value="Genomic_DNA"/>
</dbReference>
<comment type="caution">
    <text evidence="3">The sequence shown here is derived from an EMBL/GenBank/DDBJ whole genome shotgun (WGS) entry which is preliminary data.</text>
</comment>
<dbReference type="EC" id="2.8.2.-" evidence="1"/>
<dbReference type="InterPro" id="IPR000863">
    <property type="entry name" value="Sulfotransferase_dom"/>
</dbReference>
<dbReference type="AlphaFoldDB" id="A0AAE0L242"/>
<sequence>MPDLTTAGSPGVAMELSEVQDDLDLASSISVVQEPIRYHFTLGPERRDRAGSMHGVHACGPEPQIFRGQNGDQYSIVSRLPEVGAFSALWHSRNNGPKAWTDFYTRCRKARMVTCTRTAANDHVCKEVDSNSQELIDAMDGAATALSKERYIVVLRDPRDVAVSTAYWELGLLPAHSRKVELEQEADRRAKEFLLSEVGRIAEASASRFNAFSKLTPRRALFMFYEDLIANPEREYGRLAAVFGVVPNSTVLDKSIRATSFSAMQQAEAEGLLPGINHRGYHRGFQARAKIRWARPGSWMSLLDPEGISEVNRSTIMGLASAPALLHRYFGSDV</sequence>
<reference evidence="3 4" key="1">
    <citation type="journal article" date="2015" name="Genome Biol. Evol.">
        <title>Comparative Genomics of a Bacterivorous Green Alga Reveals Evolutionary Causalities and Consequences of Phago-Mixotrophic Mode of Nutrition.</title>
        <authorList>
            <person name="Burns J.A."/>
            <person name="Paasch A."/>
            <person name="Narechania A."/>
            <person name="Kim E."/>
        </authorList>
    </citation>
    <scope>NUCLEOTIDE SEQUENCE [LARGE SCALE GENOMIC DNA]</scope>
    <source>
        <strain evidence="3 4">PLY_AMNH</strain>
    </source>
</reference>
<protein>
    <recommendedName>
        <fullName evidence="1">Sulfotransferase</fullName>
        <ecNumber evidence="1">2.8.2.-</ecNumber>
    </recommendedName>
</protein>
<evidence type="ECO:0000256" key="1">
    <source>
        <dbReference type="RuleBase" id="RU361155"/>
    </source>
</evidence>
<dbReference type="InterPro" id="IPR027417">
    <property type="entry name" value="P-loop_NTPase"/>
</dbReference>
<evidence type="ECO:0000313" key="3">
    <source>
        <dbReference type="EMBL" id="KAK3268925.1"/>
    </source>
</evidence>
<comment type="similarity">
    <text evidence="1">Belongs to the sulfotransferase 1 family.</text>
</comment>
<name>A0AAE0L242_9CHLO</name>
<dbReference type="GO" id="GO:0008146">
    <property type="term" value="F:sulfotransferase activity"/>
    <property type="evidence" value="ECO:0007669"/>
    <property type="project" value="InterPro"/>
</dbReference>
<dbReference type="Pfam" id="PF00685">
    <property type="entry name" value="Sulfotransfer_1"/>
    <property type="match status" value="1"/>
</dbReference>
<dbReference type="SUPFAM" id="SSF52540">
    <property type="entry name" value="P-loop containing nucleoside triphosphate hydrolases"/>
    <property type="match status" value="1"/>
</dbReference>
<proteinExistence type="inferred from homology"/>
<evidence type="ECO:0000259" key="2">
    <source>
        <dbReference type="Pfam" id="PF00685"/>
    </source>
</evidence>
<feature type="domain" description="Sulfotransferase" evidence="2">
    <location>
        <begin position="146"/>
        <end position="312"/>
    </location>
</feature>
<keyword evidence="4" id="KW-1185">Reference proteome</keyword>
<evidence type="ECO:0000313" key="4">
    <source>
        <dbReference type="Proteomes" id="UP001190700"/>
    </source>
</evidence>
<dbReference type="Gene3D" id="3.40.50.300">
    <property type="entry name" value="P-loop containing nucleotide triphosphate hydrolases"/>
    <property type="match status" value="1"/>
</dbReference>